<keyword evidence="1" id="KW-0472">Membrane</keyword>
<keyword evidence="3" id="KW-1185">Reference proteome</keyword>
<organism evidence="2 3">
    <name type="scientific">Couchioplanes caeruleus subsp. caeruleus</name>
    <dbReference type="NCBI Taxonomy" id="56427"/>
    <lineage>
        <taxon>Bacteria</taxon>
        <taxon>Bacillati</taxon>
        <taxon>Actinomycetota</taxon>
        <taxon>Actinomycetes</taxon>
        <taxon>Micromonosporales</taxon>
        <taxon>Micromonosporaceae</taxon>
        <taxon>Couchioplanes</taxon>
    </lineage>
</organism>
<dbReference type="EMBL" id="MEIA01000167">
    <property type="protein sequence ID" value="OJF13208.1"/>
    <property type="molecule type" value="Genomic_DNA"/>
</dbReference>
<feature type="transmembrane region" description="Helical" evidence="1">
    <location>
        <begin position="64"/>
        <end position="82"/>
    </location>
</feature>
<dbReference type="Proteomes" id="UP000182486">
    <property type="component" value="Unassembled WGS sequence"/>
</dbReference>
<feature type="transmembrane region" description="Helical" evidence="1">
    <location>
        <begin position="6"/>
        <end position="26"/>
    </location>
</feature>
<dbReference type="AlphaFoldDB" id="A0A1K0FKE5"/>
<evidence type="ECO:0008006" key="4">
    <source>
        <dbReference type="Google" id="ProtNLM"/>
    </source>
</evidence>
<evidence type="ECO:0000313" key="2">
    <source>
        <dbReference type="EMBL" id="OJF13208.1"/>
    </source>
</evidence>
<feature type="transmembrane region" description="Helical" evidence="1">
    <location>
        <begin position="151"/>
        <end position="171"/>
    </location>
</feature>
<protein>
    <recommendedName>
        <fullName evidence="4">2TM domain-containing protein</fullName>
    </recommendedName>
</protein>
<keyword evidence="1" id="KW-1133">Transmembrane helix</keyword>
<proteinExistence type="predicted"/>
<sequence length="177" mass="19515">MIAAIIACEVGFWVLLVAGLAARYLLRRRRLSTVLLWSVPLVDVALLAIAVVDLRGGGEAHLAHGLAAVYLGVSIVLGHRMIRWADQRAHHRFGGGPPPVRAPRTGAARAAHERRTWLEHLLAYAATAAILSLFTLLVGDVDRTLPLWSVMRPWGLAVVIDFVISFSYTLFPRRETR</sequence>
<evidence type="ECO:0000256" key="1">
    <source>
        <dbReference type="SAM" id="Phobius"/>
    </source>
</evidence>
<accession>A0A1K0FKE5</accession>
<keyword evidence="1" id="KW-0812">Transmembrane</keyword>
<name>A0A1K0FKE5_9ACTN</name>
<evidence type="ECO:0000313" key="3">
    <source>
        <dbReference type="Proteomes" id="UP000182486"/>
    </source>
</evidence>
<feature type="transmembrane region" description="Helical" evidence="1">
    <location>
        <begin position="33"/>
        <end position="52"/>
    </location>
</feature>
<reference evidence="2 3" key="1">
    <citation type="submission" date="2016-09" db="EMBL/GenBank/DDBJ databases">
        <title>Couchioplanes caeruleus draft genome sequence.</title>
        <authorList>
            <person name="Sheehan J."/>
            <person name="Caffrey P."/>
        </authorList>
    </citation>
    <scope>NUCLEOTIDE SEQUENCE [LARGE SCALE GENOMIC DNA]</scope>
    <source>
        <strain evidence="2 3">DSM 43634</strain>
    </source>
</reference>
<comment type="caution">
    <text evidence="2">The sequence shown here is derived from an EMBL/GenBank/DDBJ whole genome shotgun (WGS) entry which is preliminary data.</text>
</comment>
<feature type="transmembrane region" description="Helical" evidence="1">
    <location>
        <begin position="121"/>
        <end position="139"/>
    </location>
</feature>
<gene>
    <name evidence="2" type="ORF">BG844_16475</name>
</gene>